<proteinExistence type="predicted"/>
<dbReference type="OrthoDB" id="2414619at2759"/>
<sequence>MGGLFRKFSASSRSGAAQHPFDSNEAGPPVQPVGHGIRNNGPLSNAPESNNSIKSDSRQPKGQSNVHPHLKAVDALVPSPQDKNSRSSSPMRNMILNGQMLD</sequence>
<accession>A0A9P6IS05</accession>
<evidence type="ECO:0000313" key="2">
    <source>
        <dbReference type="EMBL" id="KAF9945723.1"/>
    </source>
</evidence>
<organism evidence="2 3">
    <name type="scientific">Modicella reniformis</name>
    <dbReference type="NCBI Taxonomy" id="1440133"/>
    <lineage>
        <taxon>Eukaryota</taxon>
        <taxon>Fungi</taxon>
        <taxon>Fungi incertae sedis</taxon>
        <taxon>Mucoromycota</taxon>
        <taxon>Mortierellomycotina</taxon>
        <taxon>Mortierellomycetes</taxon>
        <taxon>Mortierellales</taxon>
        <taxon>Mortierellaceae</taxon>
        <taxon>Modicella</taxon>
    </lineage>
</organism>
<name>A0A9P6IS05_9FUNG</name>
<dbReference type="EMBL" id="JAAAHW010007932">
    <property type="protein sequence ID" value="KAF9945723.1"/>
    <property type="molecule type" value="Genomic_DNA"/>
</dbReference>
<keyword evidence="3" id="KW-1185">Reference proteome</keyword>
<gene>
    <name evidence="2" type="ORF">BGZ65_010443</name>
</gene>
<evidence type="ECO:0000256" key="1">
    <source>
        <dbReference type="SAM" id="MobiDB-lite"/>
    </source>
</evidence>
<feature type="compositionally biased region" description="Polar residues" evidence="1">
    <location>
        <begin position="41"/>
        <end position="66"/>
    </location>
</feature>
<dbReference type="AlphaFoldDB" id="A0A9P6IS05"/>
<comment type="caution">
    <text evidence="2">The sequence shown here is derived from an EMBL/GenBank/DDBJ whole genome shotgun (WGS) entry which is preliminary data.</text>
</comment>
<dbReference type="Proteomes" id="UP000749646">
    <property type="component" value="Unassembled WGS sequence"/>
</dbReference>
<feature type="region of interest" description="Disordered" evidence="1">
    <location>
        <begin position="1"/>
        <end position="102"/>
    </location>
</feature>
<protein>
    <submittedName>
        <fullName evidence="2">Uncharacterized protein</fullName>
    </submittedName>
</protein>
<evidence type="ECO:0000313" key="3">
    <source>
        <dbReference type="Proteomes" id="UP000749646"/>
    </source>
</evidence>
<reference evidence="2" key="1">
    <citation type="journal article" date="2020" name="Fungal Divers.">
        <title>Resolving the Mortierellaceae phylogeny through synthesis of multi-gene phylogenetics and phylogenomics.</title>
        <authorList>
            <person name="Vandepol N."/>
            <person name="Liber J."/>
            <person name="Desiro A."/>
            <person name="Na H."/>
            <person name="Kennedy M."/>
            <person name="Barry K."/>
            <person name="Grigoriev I.V."/>
            <person name="Miller A.N."/>
            <person name="O'Donnell K."/>
            <person name="Stajich J.E."/>
            <person name="Bonito G."/>
        </authorList>
    </citation>
    <scope>NUCLEOTIDE SEQUENCE</scope>
    <source>
        <strain evidence="2">MES-2147</strain>
    </source>
</reference>